<sequence>MKIDGAFRQWRWQRLPIYNGFTHEERVKGWQLHWHLIDIGYLVPPSVCSVSGSTQNVQYHSENYYEPWNPYPICRTLHLALHKRFSRPEDWKAIVQRYVLTGEEWFAKLAAEPTDLAAHLRSLHGDAVANVLDRLPGIEA</sequence>
<keyword evidence="2" id="KW-1185">Reference proteome</keyword>
<accession>A0A839UG04</accession>
<proteinExistence type="predicted"/>
<dbReference type="RefSeq" id="WP_183663754.1">
    <property type="nucleotide sequence ID" value="NZ_JACHXN010000014.1"/>
</dbReference>
<dbReference type="EMBL" id="JACHXN010000014">
    <property type="protein sequence ID" value="MBB3147742.1"/>
    <property type="molecule type" value="Genomic_DNA"/>
</dbReference>
<reference evidence="1 2" key="1">
    <citation type="submission" date="2020-08" db="EMBL/GenBank/DDBJ databases">
        <title>Genomic Encyclopedia of Type Strains, Phase III (KMG-III): the genomes of soil and plant-associated and newly described type strains.</title>
        <authorList>
            <person name="Whitman W."/>
        </authorList>
    </citation>
    <scope>NUCLEOTIDE SEQUENCE [LARGE SCALE GENOMIC DNA]</scope>
    <source>
        <strain evidence="1 2">CECT 7015</strain>
    </source>
</reference>
<evidence type="ECO:0000313" key="1">
    <source>
        <dbReference type="EMBL" id="MBB3147742.1"/>
    </source>
</evidence>
<organism evidence="1 2">
    <name type="scientific">Phyllobacterium trifolii</name>
    <dbReference type="NCBI Taxonomy" id="300193"/>
    <lineage>
        <taxon>Bacteria</taxon>
        <taxon>Pseudomonadati</taxon>
        <taxon>Pseudomonadota</taxon>
        <taxon>Alphaproteobacteria</taxon>
        <taxon>Hyphomicrobiales</taxon>
        <taxon>Phyllobacteriaceae</taxon>
        <taxon>Phyllobacterium</taxon>
    </lineage>
</organism>
<evidence type="ECO:0000313" key="2">
    <source>
        <dbReference type="Proteomes" id="UP000554520"/>
    </source>
</evidence>
<protein>
    <submittedName>
        <fullName evidence="1">Uncharacterized protein</fullName>
    </submittedName>
</protein>
<gene>
    <name evidence="1" type="ORF">FHS21_004174</name>
</gene>
<name>A0A839UG04_9HYPH</name>
<comment type="caution">
    <text evidence="1">The sequence shown here is derived from an EMBL/GenBank/DDBJ whole genome shotgun (WGS) entry which is preliminary data.</text>
</comment>
<dbReference type="AlphaFoldDB" id="A0A839UG04"/>
<dbReference type="Proteomes" id="UP000554520">
    <property type="component" value="Unassembled WGS sequence"/>
</dbReference>